<proteinExistence type="predicted"/>
<keyword evidence="1" id="KW-0472">Membrane</keyword>
<accession>A0A2G9ZP25</accession>
<name>A0A2G9ZP25_9BACT</name>
<dbReference type="Pfam" id="PF06750">
    <property type="entry name" value="A24_N_bact"/>
    <property type="match status" value="1"/>
</dbReference>
<feature type="domain" description="Prepilin peptidase A24 N-terminal" evidence="2">
    <location>
        <begin position="12"/>
        <end position="93"/>
    </location>
</feature>
<feature type="transmembrane region" description="Helical" evidence="1">
    <location>
        <begin position="245"/>
        <end position="266"/>
    </location>
</feature>
<dbReference type="Proteomes" id="UP000231408">
    <property type="component" value="Unassembled WGS sequence"/>
</dbReference>
<dbReference type="AlphaFoldDB" id="A0A2G9ZP25"/>
<feature type="transmembrane region" description="Helical" evidence="1">
    <location>
        <begin position="75"/>
        <end position="95"/>
    </location>
</feature>
<dbReference type="EMBL" id="PCSE01000007">
    <property type="protein sequence ID" value="PIP34933.1"/>
    <property type="molecule type" value="Genomic_DNA"/>
</dbReference>
<dbReference type="InterPro" id="IPR010627">
    <property type="entry name" value="Prepilin_pept_A24_N"/>
</dbReference>
<keyword evidence="1" id="KW-1133">Transmembrane helix</keyword>
<organism evidence="3 4">
    <name type="scientific">Candidatus Falkowbacteria bacterium CG23_combo_of_CG06-09_8_20_14_all_41_10</name>
    <dbReference type="NCBI Taxonomy" id="1974571"/>
    <lineage>
        <taxon>Bacteria</taxon>
        <taxon>Candidatus Falkowiibacteriota</taxon>
    </lineage>
</organism>
<protein>
    <recommendedName>
        <fullName evidence="2">Prepilin peptidase A24 N-terminal domain-containing protein</fullName>
    </recommendedName>
</protein>
<feature type="transmembrane region" description="Helical" evidence="1">
    <location>
        <begin position="115"/>
        <end position="134"/>
    </location>
</feature>
<dbReference type="GO" id="GO:0005886">
    <property type="term" value="C:plasma membrane"/>
    <property type="evidence" value="ECO:0007669"/>
    <property type="project" value="TreeGrafter"/>
</dbReference>
<evidence type="ECO:0000259" key="2">
    <source>
        <dbReference type="Pfam" id="PF06750"/>
    </source>
</evidence>
<reference evidence="3 4" key="1">
    <citation type="submission" date="2017-09" db="EMBL/GenBank/DDBJ databases">
        <title>Depth-based differentiation of microbial function through sediment-hosted aquifers and enrichment of novel symbionts in the deep terrestrial subsurface.</title>
        <authorList>
            <person name="Probst A.J."/>
            <person name="Ladd B."/>
            <person name="Jarett J.K."/>
            <person name="Geller-Mcgrath D.E."/>
            <person name="Sieber C.M."/>
            <person name="Emerson J.B."/>
            <person name="Anantharaman K."/>
            <person name="Thomas B.C."/>
            <person name="Malmstrom R."/>
            <person name="Stieglmeier M."/>
            <person name="Klingl A."/>
            <person name="Woyke T."/>
            <person name="Ryan C.M."/>
            <person name="Banfield J.F."/>
        </authorList>
    </citation>
    <scope>NUCLEOTIDE SEQUENCE [LARGE SCALE GENOMIC DNA]</scope>
    <source>
        <strain evidence="3">CG23_combo_of_CG06-09_8_20_14_all_41_10</strain>
    </source>
</reference>
<comment type="caution">
    <text evidence="3">The sequence shown here is derived from an EMBL/GenBank/DDBJ whole genome shotgun (WGS) entry which is preliminary data.</text>
</comment>
<evidence type="ECO:0000313" key="3">
    <source>
        <dbReference type="EMBL" id="PIP34933.1"/>
    </source>
</evidence>
<dbReference type="GO" id="GO:0006465">
    <property type="term" value="P:signal peptide processing"/>
    <property type="evidence" value="ECO:0007669"/>
    <property type="project" value="TreeGrafter"/>
</dbReference>
<evidence type="ECO:0000256" key="1">
    <source>
        <dbReference type="SAM" id="Phobius"/>
    </source>
</evidence>
<sequence>MFYLFLGFSLALGLIIGSFINCLVWRLYKEESLMGRSHCPKCHSLIAWWNNIPVISWIFLRGRCRHCHKSISIQYPLVEFLVGILFALVFIKFYSAGSAYSDYDFYYWFLSGSKLWWLLVNWLAISALTIVFIFDVRWLLISLPAILWSAAGILGLDLILGYSLWNILFCGLIGAGFFGLQFLLTRGRGIGEGDIWLGGLMGLIFPDWHLLLAALFISYMLGGATGLIMMAVWGKKLKTKLPLGVFLALGSIIALFFGQSLINWYLGLLGA</sequence>
<keyword evidence="1" id="KW-0812">Transmembrane</keyword>
<feature type="transmembrane region" description="Helical" evidence="1">
    <location>
        <begin position="210"/>
        <end position="233"/>
    </location>
</feature>
<evidence type="ECO:0000313" key="4">
    <source>
        <dbReference type="Proteomes" id="UP000231408"/>
    </source>
</evidence>
<dbReference type="PANTHER" id="PTHR30487">
    <property type="entry name" value="TYPE 4 PREPILIN-LIKE PROTEINS LEADER PEPTIDE-PROCESSING ENZYME"/>
    <property type="match status" value="1"/>
</dbReference>
<dbReference type="GO" id="GO:0004190">
    <property type="term" value="F:aspartic-type endopeptidase activity"/>
    <property type="evidence" value="ECO:0007669"/>
    <property type="project" value="TreeGrafter"/>
</dbReference>
<dbReference type="PANTHER" id="PTHR30487:SF0">
    <property type="entry name" value="PREPILIN LEADER PEPTIDASE_N-METHYLTRANSFERASE-RELATED"/>
    <property type="match status" value="1"/>
</dbReference>
<feature type="transmembrane region" description="Helical" evidence="1">
    <location>
        <begin position="6"/>
        <end position="28"/>
    </location>
</feature>
<gene>
    <name evidence="3" type="ORF">COX21_00220</name>
</gene>
<feature type="transmembrane region" description="Helical" evidence="1">
    <location>
        <begin position="146"/>
        <end position="178"/>
    </location>
</feature>
<dbReference type="InterPro" id="IPR050882">
    <property type="entry name" value="Prepilin_peptidase/N-MTase"/>
</dbReference>